<dbReference type="GeneID" id="28802127"/>
<proteinExistence type="predicted"/>
<evidence type="ECO:0000313" key="2">
    <source>
        <dbReference type="EMBL" id="ANA85966.1"/>
    </source>
</evidence>
<name>A0A160DDR4_9CAUD</name>
<evidence type="ECO:0000256" key="1">
    <source>
        <dbReference type="SAM" id="MobiDB-lite"/>
    </source>
</evidence>
<evidence type="ECO:0000313" key="3">
    <source>
        <dbReference type="Proteomes" id="UP000207742"/>
    </source>
</evidence>
<dbReference type="RefSeq" id="YP_009275169.1">
    <property type="nucleotide sequence ID" value="NC_030924.1"/>
</dbReference>
<dbReference type="Proteomes" id="UP000207742">
    <property type="component" value="Segment"/>
</dbReference>
<organism evidence="2 3">
    <name type="scientific">Gordonia phage Monty</name>
    <dbReference type="NCBI Taxonomy" id="1838073"/>
    <lineage>
        <taxon>Viruses</taxon>
        <taxon>Duplodnaviria</taxon>
        <taxon>Heunggongvirae</taxon>
        <taxon>Uroviricota</taxon>
        <taxon>Caudoviricetes</taxon>
        <taxon>Montyvirus</taxon>
        <taxon>Montyvirus monty</taxon>
    </lineage>
</organism>
<keyword evidence="3" id="KW-1185">Reference proteome</keyword>
<sequence>MGKTIKRNATRTNNQLHRGRRLRASELRELDRMQATGVQPIVGWVRSSAERGNA</sequence>
<reference evidence="2 3" key="1">
    <citation type="submission" date="2016-03" db="EMBL/GenBank/DDBJ databases">
        <authorList>
            <person name="Montgomery M.T."/>
            <person name="Guerrero C.A."/>
            <person name="Mavrich T.N."/>
            <person name="Pope W.H."/>
            <person name="Garlena R.A."/>
            <person name="Russell D.A."/>
            <person name="Jacobs-Sera D."/>
            <person name="Hendrix R.W."/>
            <person name="Hatfull G.F."/>
        </authorList>
    </citation>
    <scope>NUCLEOTIDE SEQUENCE [LARGE SCALE GENOMIC DNA]</scope>
</reference>
<protein>
    <submittedName>
        <fullName evidence="2">Uncharacterized protein</fullName>
    </submittedName>
</protein>
<dbReference type="EMBL" id="KU998241">
    <property type="protein sequence ID" value="ANA85966.1"/>
    <property type="molecule type" value="Genomic_DNA"/>
</dbReference>
<gene>
    <name evidence="2" type="primary">103</name>
    <name evidence="2" type="ORF">PBI_MONTY_103</name>
</gene>
<accession>A0A160DDR4</accession>
<feature type="region of interest" description="Disordered" evidence="1">
    <location>
        <begin position="1"/>
        <end position="20"/>
    </location>
</feature>
<dbReference type="KEGG" id="vg:28802127"/>